<protein>
    <submittedName>
        <fullName evidence="1">Uncharacterized protein</fullName>
    </submittedName>
</protein>
<dbReference type="EMBL" id="JABBVZ010000118">
    <property type="protein sequence ID" value="NMP24528.1"/>
    <property type="molecule type" value="Genomic_DNA"/>
</dbReference>
<dbReference type="AlphaFoldDB" id="A0A7Y0Q3Q6"/>
<dbReference type="RefSeq" id="WP_169102718.1">
    <property type="nucleotide sequence ID" value="NZ_JABBVZ010000118.1"/>
</dbReference>
<keyword evidence="2" id="KW-1185">Reference proteome</keyword>
<organism evidence="1 2">
    <name type="scientific">Sulfobacillus harzensis</name>
    <dbReference type="NCBI Taxonomy" id="2729629"/>
    <lineage>
        <taxon>Bacteria</taxon>
        <taxon>Bacillati</taxon>
        <taxon>Bacillota</taxon>
        <taxon>Clostridia</taxon>
        <taxon>Eubacteriales</taxon>
        <taxon>Clostridiales Family XVII. Incertae Sedis</taxon>
        <taxon>Sulfobacillus</taxon>
    </lineage>
</organism>
<name>A0A7Y0Q3Q6_9FIRM</name>
<gene>
    <name evidence="1" type="ORF">HIJ39_19620</name>
</gene>
<reference evidence="1 2" key="1">
    <citation type="submission" date="2020-04" db="EMBL/GenBank/DDBJ databases">
        <authorList>
            <person name="Zhang R."/>
            <person name="Schippers A."/>
        </authorList>
    </citation>
    <scope>NUCLEOTIDE SEQUENCE [LARGE SCALE GENOMIC DNA]</scope>
    <source>
        <strain evidence="1 2">DSM 109850</strain>
    </source>
</reference>
<sequence length="103" mass="10871">MNNVVSYLALAYVAQTVAQAAQKLIPLKTPAQSQLVREWLSTGAAVTLTFAAKMDILGDLGLELGAEPIGYVVTGIILGHGVQYALKFMGNNPLKSVRPASKS</sequence>
<dbReference type="Proteomes" id="UP000533476">
    <property type="component" value="Unassembled WGS sequence"/>
</dbReference>
<evidence type="ECO:0000313" key="2">
    <source>
        <dbReference type="Proteomes" id="UP000533476"/>
    </source>
</evidence>
<accession>A0A7Y0Q3Q6</accession>
<proteinExistence type="predicted"/>
<evidence type="ECO:0000313" key="1">
    <source>
        <dbReference type="EMBL" id="NMP24528.1"/>
    </source>
</evidence>
<comment type="caution">
    <text evidence="1">The sequence shown here is derived from an EMBL/GenBank/DDBJ whole genome shotgun (WGS) entry which is preliminary data.</text>
</comment>